<comment type="caution">
    <text evidence="1">The sequence shown here is derived from an EMBL/GenBank/DDBJ whole genome shotgun (WGS) entry which is preliminary data.</text>
</comment>
<gene>
    <name evidence="1" type="ORF">CSOL1703_00001013</name>
</gene>
<dbReference type="Proteomes" id="UP000775872">
    <property type="component" value="Unassembled WGS sequence"/>
</dbReference>
<feature type="non-terminal residue" evidence="1">
    <location>
        <position position="1"/>
    </location>
</feature>
<organism evidence="1 2">
    <name type="scientific">Clonostachys solani</name>
    <dbReference type="NCBI Taxonomy" id="160281"/>
    <lineage>
        <taxon>Eukaryota</taxon>
        <taxon>Fungi</taxon>
        <taxon>Dikarya</taxon>
        <taxon>Ascomycota</taxon>
        <taxon>Pezizomycotina</taxon>
        <taxon>Sordariomycetes</taxon>
        <taxon>Hypocreomycetidae</taxon>
        <taxon>Hypocreales</taxon>
        <taxon>Bionectriaceae</taxon>
        <taxon>Clonostachys</taxon>
    </lineage>
</organism>
<evidence type="ECO:0000313" key="2">
    <source>
        <dbReference type="Proteomes" id="UP000775872"/>
    </source>
</evidence>
<reference evidence="1 2" key="2">
    <citation type="submission" date="2021-10" db="EMBL/GenBank/DDBJ databases">
        <authorList>
            <person name="Piombo E."/>
        </authorList>
    </citation>
    <scope>NUCLEOTIDE SEQUENCE [LARGE SCALE GENOMIC DNA]</scope>
</reference>
<proteinExistence type="predicted"/>
<accession>A0A9N9Z4T4</accession>
<reference evidence="2" key="1">
    <citation type="submission" date="2019-06" db="EMBL/GenBank/DDBJ databases">
        <authorList>
            <person name="Broberg M."/>
        </authorList>
    </citation>
    <scope>NUCLEOTIDE SEQUENCE [LARGE SCALE GENOMIC DNA]</scope>
</reference>
<evidence type="ECO:0000313" key="1">
    <source>
        <dbReference type="EMBL" id="CAH0049062.1"/>
    </source>
</evidence>
<dbReference type="EMBL" id="CABFOC020000035">
    <property type="protein sequence ID" value="CAH0049062.1"/>
    <property type="molecule type" value="Genomic_DNA"/>
</dbReference>
<dbReference type="AlphaFoldDB" id="A0A9N9Z4T4"/>
<sequence length="56" mass="6222">MGTNGNLRPCFFASDPLKASVCRGCICFGGTEVWFHDKADAFATSQLWRKAMTETF</sequence>
<name>A0A9N9Z4T4_9HYPO</name>
<keyword evidence="2" id="KW-1185">Reference proteome</keyword>
<protein>
    <submittedName>
        <fullName evidence="1">Uncharacterized protein</fullName>
    </submittedName>
</protein>